<dbReference type="InterPro" id="IPR000792">
    <property type="entry name" value="Tscrpt_reg_LuxR_C"/>
</dbReference>
<dbReference type="Pfam" id="PF00931">
    <property type="entry name" value="NB-ARC"/>
    <property type="match status" value="1"/>
</dbReference>
<comment type="caution">
    <text evidence="2">The sequence shown here is derived from an EMBL/GenBank/DDBJ whole genome shotgun (WGS) entry which is preliminary data.</text>
</comment>
<dbReference type="PRINTS" id="PR00038">
    <property type="entry name" value="HTHLUXR"/>
</dbReference>
<dbReference type="RefSeq" id="WP_281456921.1">
    <property type="nucleotide sequence ID" value="NZ_JASAOF010000011.1"/>
</dbReference>
<dbReference type="SUPFAM" id="SSF46894">
    <property type="entry name" value="C-terminal effector domain of the bipartite response regulators"/>
    <property type="match status" value="1"/>
</dbReference>
<dbReference type="CDD" id="cd06170">
    <property type="entry name" value="LuxR_C_like"/>
    <property type="match status" value="1"/>
</dbReference>
<dbReference type="InterPro" id="IPR027417">
    <property type="entry name" value="P-loop_NTPase"/>
</dbReference>
<dbReference type="InterPro" id="IPR058852">
    <property type="entry name" value="HTH_77"/>
</dbReference>
<proteinExistence type="predicted"/>
<reference evidence="2 3" key="1">
    <citation type="submission" date="2023-04" db="EMBL/GenBank/DDBJ databases">
        <title>Draft genome sequence of Saccharopolyspora sp. TS4A08 isolated from sweet potato rhizospheric soil.</title>
        <authorList>
            <person name="Suksaard P."/>
            <person name="Duangmal K."/>
        </authorList>
    </citation>
    <scope>NUCLEOTIDE SEQUENCE [LARGE SCALE GENOMIC DNA]</scope>
    <source>
        <strain evidence="2 3">TS4A08</strain>
    </source>
</reference>
<dbReference type="EMBL" id="JASAOF010000011">
    <property type="protein sequence ID" value="MDI2030608.1"/>
    <property type="molecule type" value="Genomic_DNA"/>
</dbReference>
<evidence type="ECO:0000259" key="1">
    <source>
        <dbReference type="PROSITE" id="PS50043"/>
    </source>
</evidence>
<protein>
    <submittedName>
        <fullName evidence="2">LuxR C-terminal-related transcriptional regulator</fullName>
    </submittedName>
</protein>
<dbReference type="SUPFAM" id="SSF52540">
    <property type="entry name" value="P-loop containing nucleoside triphosphate hydrolases"/>
    <property type="match status" value="1"/>
</dbReference>
<dbReference type="SMART" id="SM00421">
    <property type="entry name" value="HTH_LUXR"/>
    <property type="match status" value="1"/>
</dbReference>
<dbReference type="PROSITE" id="PS50043">
    <property type="entry name" value="HTH_LUXR_2"/>
    <property type="match status" value="1"/>
</dbReference>
<dbReference type="Gene3D" id="3.40.50.300">
    <property type="entry name" value="P-loop containing nucleotide triphosphate hydrolases"/>
    <property type="match status" value="1"/>
</dbReference>
<dbReference type="Gene3D" id="1.10.10.10">
    <property type="entry name" value="Winged helix-like DNA-binding domain superfamily/Winged helix DNA-binding domain"/>
    <property type="match status" value="1"/>
</dbReference>
<dbReference type="Pfam" id="PF25872">
    <property type="entry name" value="HTH_77"/>
    <property type="match status" value="1"/>
</dbReference>
<dbReference type="Pfam" id="PF00196">
    <property type="entry name" value="GerE"/>
    <property type="match status" value="1"/>
</dbReference>
<keyword evidence="3" id="KW-1185">Reference proteome</keyword>
<name>A0ABT6PSI6_9PSEU</name>
<dbReference type="InterPro" id="IPR002182">
    <property type="entry name" value="NB-ARC"/>
</dbReference>
<sequence length="774" mass="85184">MNAPSVEQLQGGWPADLTSFVGRRRELAEVRRALAASRLVSLVGPGGVGKTRLASRAAWEVRRAFPGGVVLVELAGLEDERLVSQAVVTALGIRDQRARWSPETLAEQVGQRRLLLVFDNCEHVVDAAAATAATLLQRCPDLRILTTTRQPLAVAGEHILNVPALTCPPDGAAVSPDGLSAYEAGALFVDRARAAVSEFVLDERTGPVVGAICRRLDGVPLAIELAAFSLRVLSPEQILQRLDDRFGFLTGGNRAAAPRHRTLRALIDWSFDLCSEQERAVWARASVFADHFDLDGVEAVCSDQVSSDAGIFSVVAGLVDKSILIRGEHEGRVRFRMLESIREYGHEILRDSGQETSVRRRHRDWCLALAEQMRHRWFGPGQGELFSQMRLEHANVRAALDFCVREPGEVAAGVRITDGLRDYWRVSGLISEGRHWCDRLMERETASTLNRLCLLINAAHFALLQTEVSKATALLQEAECVQQELGDENSDLFIQVVRGFAASLGHDYVGGLATAEQVLDVLRESEEFSWLFAGLALVGVCSTLLGDSEKATAYYHELRHLCRERGEKWRQSYALWGLGMEAWRQGDASTAATLVREALENLQDFNDYHTAGLCAEALAWITSSEGQPERAACLLGLAHTIRGEEGGPLLPLFEEYHDQCERQVRGALGERAYAMSFEQGAAVRVDEALGYALGQKRRAEPTPKAESVKPLSRREQEIAGLVAQGMSNKEIANSLVISRRTAEAHVEHILVKLGFTSRGQIAAWLSEQRNQDIS</sequence>
<feature type="domain" description="HTH luxR-type" evidence="1">
    <location>
        <begin position="704"/>
        <end position="769"/>
    </location>
</feature>
<gene>
    <name evidence="2" type="ORF">QFW96_18385</name>
</gene>
<accession>A0ABT6PSI6</accession>
<dbReference type="SUPFAM" id="SSF48452">
    <property type="entry name" value="TPR-like"/>
    <property type="match status" value="1"/>
</dbReference>
<dbReference type="InterPro" id="IPR016032">
    <property type="entry name" value="Sig_transdc_resp-reg_C-effctor"/>
</dbReference>
<evidence type="ECO:0000313" key="2">
    <source>
        <dbReference type="EMBL" id="MDI2030608.1"/>
    </source>
</evidence>
<dbReference type="PANTHER" id="PTHR47691">
    <property type="entry name" value="REGULATOR-RELATED"/>
    <property type="match status" value="1"/>
</dbReference>
<dbReference type="Proteomes" id="UP001237595">
    <property type="component" value="Unassembled WGS sequence"/>
</dbReference>
<dbReference type="Gene3D" id="1.25.40.10">
    <property type="entry name" value="Tetratricopeptide repeat domain"/>
    <property type="match status" value="1"/>
</dbReference>
<evidence type="ECO:0000313" key="3">
    <source>
        <dbReference type="Proteomes" id="UP001237595"/>
    </source>
</evidence>
<dbReference type="PRINTS" id="PR00364">
    <property type="entry name" value="DISEASERSIST"/>
</dbReference>
<organism evidence="2 3">
    <name type="scientific">Saccharopolyspora ipomoeae</name>
    <dbReference type="NCBI Taxonomy" id="3042027"/>
    <lineage>
        <taxon>Bacteria</taxon>
        <taxon>Bacillati</taxon>
        <taxon>Actinomycetota</taxon>
        <taxon>Actinomycetes</taxon>
        <taxon>Pseudonocardiales</taxon>
        <taxon>Pseudonocardiaceae</taxon>
        <taxon>Saccharopolyspora</taxon>
    </lineage>
</organism>
<dbReference type="PANTHER" id="PTHR47691:SF3">
    <property type="entry name" value="HTH-TYPE TRANSCRIPTIONAL REGULATOR RV0890C-RELATED"/>
    <property type="match status" value="1"/>
</dbReference>
<dbReference type="InterPro" id="IPR011990">
    <property type="entry name" value="TPR-like_helical_dom_sf"/>
</dbReference>
<dbReference type="InterPro" id="IPR036388">
    <property type="entry name" value="WH-like_DNA-bd_sf"/>
</dbReference>